<protein>
    <submittedName>
        <fullName evidence="1">Uncharacterized protein</fullName>
    </submittedName>
</protein>
<reference evidence="1" key="1">
    <citation type="submission" date="2019-08" db="EMBL/GenBank/DDBJ databases">
        <authorList>
            <person name="Kucharzyk K."/>
            <person name="Murdoch R.W."/>
            <person name="Higgins S."/>
            <person name="Loffler F."/>
        </authorList>
    </citation>
    <scope>NUCLEOTIDE SEQUENCE</scope>
</reference>
<name>A0A645JK15_9ZZZZ</name>
<evidence type="ECO:0000313" key="1">
    <source>
        <dbReference type="EMBL" id="MPN59973.1"/>
    </source>
</evidence>
<sequence length="81" mass="9227">MPDEMAPRQTGLNGATGPPLLKRRIDLNFGGRYSAEKEKTASSYMRLRVRHGINDVSVGGSRYGRFRYGQRRHLCGLFRLE</sequence>
<proteinExistence type="predicted"/>
<dbReference type="EMBL" id="VSSQ01134624">
    <property type="protein sequence ID" value="MPN59973.1"/>
    <property type="molecule type" value="Genomic_DNA"/>
</dbReference>
<gene>
    <name evidence="1" type="ORF">SDC9_207696</name>
</gene>
<accession>A0A645JK15</accession>
<organism evidence="1">
    <name type="scientific">bioreactor metagenome</name>
    <dbReference type="NCBI Taxonomy" id="1076179"/>
    <lineage>
        <taxon>unclassified sequences</taxon>
        <taxon>metagenomes</taxon>
        <taxon>ecological metagenomes</taxon>
    </lineage>
</organism>
<dbReference type="AlphaFoldDB" id="A0A645JK15"/>
<comment type="caution">
    <text evidence="1">The sequence shown here is derived from an EMBL/GenBank/DDBJ whole genome shotgun (WGS) entry which is preliminary data.</text>
</comment>